<dbReference type="PANTHER" id="PTHR10954">
    <property type="entry name" value="RIBONUCLEASE H2 SUBUNIT A"/>
    <property type="match status" value="1"/>
</dbReference>
<dbReference type="Gene3D" id="3.30.420.10">
    <property type="entry name" value="Ribonuclease H-like superfamily/Ribonuclease H"/>
    <property type="match status" value="1"/>
</dbReference>
<evidence type="ECO:0000256" key="1">
    <source>
        <dbReference type="ARBA" id="ARBA00000077"/>
    </source>
</evidence>
<feature type="binding site" evidence="14 15">
    <location>
        <position position="8"/>
    </location>
    <ligand>
        <name>a divalent metal cation</name>
        <dbReference type="ChEBI" id="CHEBI:60240"/>
    </ligand>
</feature>
<organism evidence="18 19">
    <name type="scientific">Polynucleobacter kasalickyi</name>
    <dbReference type="NCBI Taxonomy" id="1938817"/>
    <lineage>
        <taxon>Bacteria</taxon>
        <taxon>Pseudomonadati</taxon>
        <taxon>Pseudomonadota</taxon>
        <taxon>Betaproteobacteria</taxon>
        <taxon>Burkholderiales</taxon>
        <taxon>Burkholderiaceae</taxon>
        <taxon>Polynucleobacter</taxon>
    </lineage>
</organism>
<dbReference type="Proteomes" id="UP000192708">
    <property type="component" value="Unassembled WGS sequence"/>
</dbReference>
<evidence type="ECO:0000256" key="4">
    <source>
        <dbReference type="ARBA" id="ARBA00004496"/>
    </source>
</evidence>
<dbReference type="PROSITE" id="PS51975">
    <property type="entry name" value="RNASE_H_2"/>
    <property type="match status" value="1"/>
</dbReference>
<reference evidence="18 19" key="1">
    <citation type="submission" date="2017-04" db="EMBL/GenBank/DDBJ databases">
        <authorList>
            <person name="Afonso C.L."/>
            <person name="Miller P.J."/>
            <person name="Scott M.A."/>
            <person name="Spackman E."/>
            <person name="Goraichik I."/>
            <person name="Dimitrov K.M."/>
            <person name="Suarez D.L."/>
            <person name="Swayne D.E."/>
        </authorList>
    </citation>
    <scope>NUCLEOTIDE SEQUENCE [LARGE SCALE GENOMIC DNA]</scope>
    <source>
        <strain evidence="18 19">VK13</strain>
    </source>
</reference>
<accession>A0A1W1ZCC5</accession>
<evidence type="ECO:0000256" key="15">
    <source>
        <dbReference type="PROSITE-ProRule" id="PRU01319"/>
    </source>
</evidence>
<dbReference type="NCBIfam" id="NF000595">
    <property type="entry name" value="PRK00015.1-3"/>
    <property type="match status" value="1"/>
</dbReference>
<evidence type="ECO:0000313" key="19">
    <source>
        <dbReference type="Proteomes" id="UP000192708"/>
    </source>
</evidence>
<evidence type="ECO:0000256" key="10">
    <source>
        <dbReference type="ARBA" id="ARBA00022723"/>
    </source>
</evidence>
<evidence type="ECO:0000256" key="16">
    <source>
        <dbReference type="RuleBase" id="RU003515"/>
    </source>
</evidence>
<dbReference type="InterPro" id="IPR012337">
    <property type="entry name" value="RNaseH-like_sf"/>
</dbReference>
<proteinExistence type="inferred from homology"/>
<evidence type="ECO:0000256" key="7">
    <source>
        <dbReference type="ARBA" id="ARBA00019179"/>
    </source>
</evidence>
<evidence type="ECO:0000256" key="9">
    <source>
        <dbReference type="ARBA" id="ARBA00022722"/>
    </source>
</evidence>
<evidence type="ECO:0000256" key="8">
    <source>
        <dbReference type="ARBA" id="ARBA00022490"/>
    </source>
</evidence>
<keyword evidence="13 14" id="KW-0464">Manganese</keyword>
<dbReference type="EC" id="3.1.26.4" evidence="6 14"/>
<dbReference type="FunFam" id="3.30.420.10:FF:000006">
    <property type="entry name" value="Ribonuclease HII"/>
    <property type="match status" value="1"/>
</dbReference>
<comment type="subcellular location">
    <subcellularLocation>
        <location evidence="4 14">Cytoplasm</location>
    </subcellularLocation>
</comment>
<comment type="catalytic activity">
    <reaction evidence="1 14 15 16">
        <text>Endonucleolytic cleavage to 5'-phosphomonoester.</text>
        <dbReference type="EC" id="3.1.26.4"/>
    </reaction>
</comment>
<dbReference type="Pfam" id="PF01351">
    <property type="entry name" value="RNase_HII"/>
    <property type="match status" value="1"/>
</dbReference>
<keyword evidence="11 14" id="KW-0255">Endonuclease</keyword>
<comment type="function">
    <text evidence="3 14 16">Endonuclease that specifically degrades the RNA of RNA-DNA hybrids.</text>
</comment>
<evidence type="ECO:0000256" key="11">
    <source>
        <dbReference type="ARBA" id="ARBA00022759"/>
    </source>
</evidence>
<keyword evidence="9 14" id="KW-0540">Nuclease</keyword>
<keyword evidence="19" id="KW-1185">Reference proteome</keyword>
<comment type="similarity">
    <text evidence="5 14 16">Belongs to the RNase HII family.</text>
</comment>
<feature type="binding site" evidence="14 15">
    <location>
        <position position="104"/>
    </location>
    <ligand>
        <name>a divalent metal cation</name>
        <dbReference type="ChEBI" id="CHEBI:60240"/>
    </ligand>
</feature>
<feature type="domain" description="RNase H type-2" evidence="17">
    <location>
        <begin position="2"/>
        <end position="194"/>
    </location>
</feature>
<dbReference type="InterPro" id="IPR001352">
    <property type="entry name" value="RNase_HII/HIII"/>
</dbReference>
<dbReference type="SUPFAM" id="SSF53098">
    <property type="entry name" value="Ribonuclease H-like"/>
    <property type="match status" value="1"/>
</dbReference>
<dbReference type="AlphaFoldDB" id="A0A1W1ZCC5"/>
<protein>
    <recommendedName>
        <fullName evidence="7 14">Ribonuclease HII</fullName>
        <shortName evidence="14">RNase HII</shortName>
        <ecNumber evidence="6 14">3.1.26.4</ecNumber>
    </recommendedName>
</protein>
<dbReference type="GO" id="GO:0006298">
    <property type="term" value="P:mismatch repair"/>
    <property type="evidence" value="ECO:0007669"/>
    <property type="project" value="TreeGrafter"/>
</dbReference>
<dbReference type="HAMAP" id="MF_00052_B">
    <property type="entry name" value="RNase_HII_B"/>
    <property type="match status" value="1"/>
</dbReference>
<dbReference type="GO" id="GO:0043137">
    <property type="term" value="P:DNA replication, removal of RNA primer"/>
    <property type="evidence" value="ECO:0007669"/>
    <property type="project" value="TreeGrafter"/>
</dbReference>
<name>A0A1W1ZCC5_9BURK</name>
<dbReference type="GO" id="GO:0030145">
    <property type="term" value="F:manganese ion binding"/>
    <property type="evidence" value="ECO:0007669"/>
    <property type="project" value="UniProtKB-UniRule"/>
</dbReference>
<feature type="binding site" evidence="14 15">
    <location>
        <position position="9"/>
    </location>
    <ligand>
        <name>a divalent metal cation</name>
        <dbReference type="ChEBI" id="CHEBI:60240"/>
    </ligand>
</feature>
<evidence type="ECO:0000259" key="17">
    <source>
        <dbReference type="PROSITE" id="PS51975"/>
    </source>
</evidence>
<keyword evidence="8 14" id="KW-0963">Cytoplasm</keyword>
<evidence type="ECO:0000256" key="14">
    <source>
        <dbReference type="HAMAP-Rule" id="MF_00052"/>
    </source>
</evidence>
<dbReference type="InterPro" id="IPR022898">
    <property type="entry name" value="RNase_HII"/>
</dbReference>
<comment type="cofactor">
    <cofactor evidence="2">
        <name>Mg(2+)</name>
        <dbReference type="ChEBI" id="CHEBI:18420"/>
    </cofactor>
</comment>
<dbReference type="InterPro" id="IPR036397">
    <property type="entry name" value="RNaseH_sf"/>
</dbReference>
<dbReference type="CDD" id="cd07182">
    <property type="entry name" value="RNase_HII_bacteria_HII_like"/>
    <property type="match status" value="1"/>
</dbReference>
<dbReference type="PANTHER" id="PTHR10954:SF18">
    <property type="entry name" value="RIBONUCLEASE HII"/>
    <property type="match status" value="1"/>
</dbReference>
<evidence type="ECO:0000256" key="3">
    <source>
        <dbReference type="ARBA" id="ARBA00004065"/>
    </source>
</evidence>
<dbReference type="GO" id="GO:0005737">
    <property type="term" value="C:cytoplasm"/>
    <property type="evidence" value="ECO:0007669"/>
    <property type="project" value="UniProtKB-SubCell"/>
</dbReference>
<dbReference type="InterPro" id="IPR024567">
    <property type="entry name" value="RNase_HII/HIII_dom"/>
</dbReference>
<dbReference type="STRING" id="1938817.SAMN06296008_10518"/>
<evidence type="ECO:0000313" key="18">
    <source>
        <dbReference type="EMBL" id="SMC46027.1"/>
    </source>
</evidence>
<dbReference type="GO" id="GO:0032299">
    <property type="term" value="C:ribonuclease H2 complex"/>
    <property type="evidence" value="ECO:0007669"/>
    <property type="project" value="TreeGrafter"/>
</dbReference>
<dbReference type="OrthoDB" id="9803420at2"/>
<evidence type="ECO:0000256" key="13">
    <source>
        <dbReference type="ARBA" id="ARBA00023211"/>
    </source>
</evidence>
<dbReference type="NCBIfam" id="NF000596">
    <property type="entry name" value="PRK00015.1-4"/>
    <property type="match status" value="1"/>
</dbReference>
<dbReference type="RefSeq" id="WP_084283181.1">
    <property type="nucleotide sequence ID" value="NZ_FWXJ01000005.1"/>
</dbReference>
<evidence type="ECO:0000256" key="6">
    <source>
        <dbReference type="ARBA" id="ARBA00012180"/>
    </source>
</evidence>
<sequence length="194" mass="21568">MQIICGIDEVGRGPLVGNVVAAAVILPDQYVLPGLNDSKKLSSKQREELNINIKNEALAWGIGQASPAEIDQINILYASLLAMTRAFHEMLNHFPIKPELVLVDGNRCPELNYPSQAVIKGDTKIPQISAASIIAKVYRDQQMLELHAKYPEYGFNHHMGYPTKQHLEKIKSYGVTDEYRKSFKPVKAILAGSK</sequence>
<keyword evidence="12 14" id="KW-0378">Hydrolase</keyword>
<dbReference type="GO" id="GO:0004523">
    <property type="term" value="F:RNA-DNA hybrid ribonuclease activity"/>
    <property type="evidence" value="ECO:0007669"/>
    <property type="project" value="UniProtKB-UniRule"/>
</dbReference>
<dbReference type="NCBIfam" id="NF000594">
    <property type="entry name" value="PRK00015.1-1"/>
    <property type="match status" value="1"/>
</dbReference>
<comment type="cofactor">
    <cofactor evidence="14 15">
        <name>Mn(2+)</name>
        <dbReference type="ChEBI" id="CHEBI:29035"/>
    </cofactor>
    <cofactor evidence="14 15">
        <name>Mg(2+)</name>
        <dbReference type="ChEBI" id="CHEBI:18420"/>
    </cofactor>
    <text evidence="14 15">Manganese or magnesium. Binds 1 divalent metal ion per monomer in the absence of substrate. May bind a second metal ion after substrate binding.</text>
</comment>
<evidence type="ECO:0000256" key="2">
    <source>
        <dbReference type="ARBA" id="ARBA00001946"/>
    </source>
</evidence>
<keyword evidence="10 14" id="KW-0479">Metal-binding</keyword>
<evidence type="ECO:0000256" key="12">
    <source>
        <dbReference type="ARBA" id="ARBA00022801"/>
    </source>
</evidence>
<dbReference type="EMBL" id="FWXJ01000005">
    <property type="protein sequence ID" value="SMC46027.1"/>
    <property type="molecule type" value="Genomic_DNA"/>
</dbReference>
<dbReference type="GO" id="GO:0003723">
    <property type="term" value="F:RNA binding"/>
    <property type="evidence" value="ECO:0007669"/>
    <property type="project" value="UniProtKB-UniRule"/>
</dbReference>
<evidence type="ECO:0000256" key="5">
    <source>
        <dbReference type="ARBA" id="ARBA00007383"/>
    </source>
</evidence>
<gene>
    <name evidence="14" type="primary">rnhB</name>
    <name evidence="18" type="ORF">SAMN06296008_10518</name>
</gene>